<dbReference type="Proteomes" id="UP000092445">
    <property type="component" value="Unassembled WGS sequence"/>
</dbReference>
<evidence type="ECO:0008006" key="3">
    <source>
        <dbReference type="Google" id="ProtNLM"/>
    </source>
</evidence>
<name>A0A1A9Z2M4_GLOPL</name>
<keyword evidence="2" id="KW-1185">Reference proteome</keyword>
<evidence type="ECO:0000313" key="1">
    <source>
        <dbReference type="EnsemblMetazoa" id="GPAI001844-PA"/>
    </source>
</evidence>
<reference evidence="2" key="1">
    <citation type="submission" date="2014-03" db="EMBL/GenBank/DDBJ databases">
        <authorList>
            <person name="Aksoy S."/>
            <person name="Warren W."/>
            <person name="Wilson R.K."/>
        </authorList>
    </citation>
    <scope>NUCLEOTIDE SEQUENCE [LARGE SCALE GENOMIC DNA]</scope>
    <source>
        <strain evidence="2">IAEA</strain>
    </source>
</reference>
<dbReference type="AlphaFoldDB" id="A0A1A9Z2M4"/>
<dbReference type="EnsemblMetazoa" id="GPAI001844-RA">
    <property type="protein sequence ID" value="GPAI001844-PA"/>
    <property type="gene ID" value="GPAI001844"/>
</dbReference>
<sequence length="239" mass="27508">MIVQQMAVNNRSILTTFFSNDFTFRRSAAISNPKYLVSHSTTVDMLFGCCTKVYTKSSHLKAHQRIHTATCCSMCAGNAGNISDLKLDVNIQKSLSSSLNHSLHKNLRRRQRNHSDYNFADFLYTYLMEYKDKVLQKPTNAENTQAGDVVVKMKTNNLISSKVLRAKLCLLTFTIKNCGFLSQYHVLKEIQIFYLALDDARFYHMTVPCRSLADDKIIRISADKTHTYSVEYRLMRMLF</sequence>
<proteinExistence type="predicted"/>
<dbReference type="VEuPathDB" id="VectorBase:GPAI001844"/>
<protein>
    <recommendedName>
        <fullName evidence="3">C2H2-type domain-containing protein</fullName>
    </recommendedName>
</protein>
<organism evidence="1 2">
    <name type="scientific">Glossina pallidipes</name>
    <name type="common">Tsetse fly</name>
    <dbReference type="NCBI Taxonomy" id="7398"/>
    <lineage>
        <taxon>Eukaryota</taxon>
        <taxon>Metazoa</taxon>
        <taxon>Ecdysozoa</taxon>
        <taxon>Arthropoda</taxon>
        <taxon>Hexapoda</taxon>
        <taxon>Insecta</taxon>
        <taxon>Pterygota</taxon>
        <taxon>Neoptera</taxon>
        <taxon>Endopterygota</taxon>
        <taxon>Diptera</taxon>
        <taxon>Brachycera</taxon>
        <taxon>Muscomorpha</taxon>
        <taxon>Hippoboscoidea</taxon>
        <taxon>Glossinidae</taxon>
        <taxon>Glossina</taxon>
    </lineage>
</organism>
<accession>A0A1A9Z2M4</accession>
<dbReference type="Gene3D" id="3.30.160.60">
    <property type="entry name" value="Classic Zinc Finger"/>
    <property type="match status" value="1"/>
</dbReference>
<reference evidence="1" key="2">
    <citation type="submission" date="2020-05" db="UniProtKB">
        <authorList>
            <consortium name="EnsemblMetazoa"/>
        </authorList>
    </citation>
    <scope>IDENTIFICATION</scope>
    <source>
        <strain evidence="1">IAEA</strain>
    </source>
</reference>
<evidence type="ECO:0000313" key="2">
    <source>
        <dbReference type="Proteomes" id="UP000092445"/>
    </source>
</evidence>